<evidence type="ECO:0000256" key="4">
    <source>
        <dbReference type="ARBA" id="ARBA00022692"/>
    </source>
</evidence>
<comment type="subcellular location">
    <subcellularLocation>
        <location evidence="1">Cell membrane</location>
        <topology evidence="1">Multi-pass membrane protein</topology>
    </subcellularLocation>
</comment>
<evidence type="ECO:0000256" key="7">
    <source>
        <dbReference type="SAM" id="Phobius"/>
    </source>
</evidence>
<dbReference type="STRING" id="1307839.L21SP5_01253"/>
<dbReference type="InterPro" id="IPR050601">
    <property type="entry name" value="CPA3_antiporter_subunitC"/>
</dbReference>
<dbReference type="InterPro" id="IPR039428">
    <property type="entry name" value="NUOK/Mnh_C1-like"/>
</dbReference>
<evidence type="ECO:0000313" key="9">
    <source>
        <dbReference type="Proteomes" id="UP000064893"/>
    </source>
</evidence>
<protein>
    <submittedName>
        <fullName evidence="8">Mrp complex subunit C1</fullName>
    </submittedName>
</protein>
<dbReference type="AlphaFoldDB" id="A0A0S2HY12"/>
<gene>
    <name evidence="8" type="primary">mnhC1</name>
    <name evidence="8" type="ORF">L21SP5_01253</name>
</gene>
<feature type="transmembrane region" description="Helical" evidence="7">
    <location>
        <begin position="72"/>
        <end position="96"/>
    </location>
</feature>
<accession>A0A0S2HY12</accession>
<evidence type="ECO:0000256" key="5">
    <source>
        <dbReference type="ARBA" id="ARBA00022989"/>
    </source>
</evidence>
<evidence type="ECO:0000313" key="8">
    <source>
        <dbReference type="EMBL" id="ALO14907.1"/>
    </source>
</evidence>
<dbReference type="PATRIC" id="fig|1307839.3.peg.1343"/>
<comment type="similarity">
    <text evidence="2">Belongs to the CPA3 antiporters (TC 2.A.63) subunit C family.</text>
</comment>
<evidence type="ECO:0000256" key="1">
    <source>
        <dbReference type="ARBA" id="ARBA00004651"/>
    </source>
</evidence>
<dbReference type="RefSeq" id="WP_095532272.1">
    <property type="nucleotide sequence ID" value="NZ_CP013118.1"/>
</dbReference>
<keyword evidence="3" id="KW-1003">Cell membrane</keyword>
<dbReference type="Proteomes" id="UP000064893">
    <property type="component" value="Chromosome"/>
</dbReference>
<reference evidence="8 9" key="1">
    <citation type="submission" date="2015-11" db="EMBL/GenBank/DDBJ databases">
        <title>Description and complete genome sequence of a novel strain predominating in hypersaline microbial mats and representing a new family of the Bacteriodetes phylum.</title>
        <authorList>
            <person name="Spring S."/>
            <person name="Bunk B."/>
            <person name="Sproer C."/>
            <person name="Klenk H.-P."/>
        </authorList>
    </citation>
    <scope>NUCLEOTIDE SEQUENCE [LARGE SCALE GENOMIC DNA]</scope>
    <source>
        <strain evidence="8 9">L21-Spi-D4</strain>
    </source>
</reference>
<dbReference type="GO" id="GO:0005886">
    <property type="term" value="C:plasma membrane"/>
    <property type="evidence" value="ECO:0007669"/>
    <property type="project" value="UniProtKB-SubCell"/>
</dbReference>
<dbReference type="OrthoDB" id="9799219at2"/>
<dbReference type="PANTHER" id="PTHR34583">
    <property type="entry name" value="ANTIPORTER SUBUNIT MNHC2-RELATED"/>
    <property type="match status" value="1"/>
</dbReference>
<dbReference type="KEGG" id="blq:L21SP5_01253"/>
<proteinExistence type="inferred from homology"/>
<dbReference type="Gene3D" id="1.10.287.3510">
    <property type="match status" value="1"/>
</dbReference>
<keyword evidence="4 7" id="KW-0812">Transmembrane</keyword>
<keyword evidence="5 7" id="KW-1133">Transmembrane helix</keyword>
<organism evidence="8 9">
    <name type="scientific">Salinivirga cyanobacteriivorans</name>
    <dbReference type="NCBI Taxonomy" id="1307839"/>
    <lineage>
        <taxon>Bacteria</taxon>
        <taxon>Pseudomonadati</taxon>
        <taxon>Bacteroidota</taxon>
        <taxon>Bacteroidia</taxon>
        <taxon>Bacteroidales</taxon>
        <taxon>Salinivirgaceae</taxon>
        <taxon>Salinivirga</taxon>
    </lineage>
</organism>
<evidence type="ECO:0000256" key="6">
    <source>
        <dbReference type="ARBA" id="ARBA00023136"/>
    </source>
</evidence>
<dbReference type="EMBL" id="CP013118">
    <property type="protein sequence ID" value="ALO14907.1"/>
    <property type="molecule type" value="Genomic_DNA"/>
</dbReference>
<dbReference type="PANTHER" id="PTHR34583:SF2">
    <property type="entry name" value="ANTIPORTER SUBUNIT MNHC2-RELATED"/>
    <property type="match status" value="1"/>
</dbReference>
<evidence type="ECO:0000256" key="3">
    <source>
        <dbReference type="ARBA" id="ARBA00022475"/>
    </source>
</evidence>
<feature type="transmembrane region" description="Helical" evidence="7">
    <location>
        <begin position="27"/>
        <end position="51"/>
    </location>
</feature>
<dbReference type="Pfam" id="PF00420">
    <property type="entry name" value="Oxidored_q2"/>
    <property type="match status" value="1"/>
</dbReference>
<evidence type="ECO:0000256" key="2">
    <source>
        <dbReference type="ARBA" id="ARBA00010388"/>
    </source>
</evidence>
<keyword evidence="9" id="KW-1185">Reference proteome</keyword>
<name>A0A0S2HY12_9BACT</name>
<sequence>MMVFIMCFILFLVGLYGVLTRRNLIKIVIGLTVMEFSVFLFLVLIGYIANGEAPIIVPGIKAPVFVDPLPQAMVLTAIVIGLATTAMLLSIAIRIYKKYGTWDIREIKNLRG</sequence>
<keyword evidence="6 7" id="KW-0472">Membrane</keyword>